<gene>
    <name evidence="1" type="ORF">QBC40DRAFT_41139</name>
</gene>
<evidence type="ECO:0000313" key="2">
    <source>
        <dbReference type="Proteomes" id="UP001303160"/>
    </source>
</evidence>
<reference evidence="1" key="1">
    <citation type="journal article" date="2023" name="Mol. Phylogenet. Evol.">
        <title>Genome-scale phylogeny and comparative genomics of the fungal order Sordariales.</title>
        <authorList>
            <person name="Hensen N."/>
            <person name="Bonometti L."/>
            <person name="Westerberg I."/>
            <person name="Brannstrom I.O."/>
            <person name="Guillou S."/>
            <person name="Cros-Aarteil S."/>
            <person name="Calhoun S."/>
            <person name="Haridas S."/>
            <person name="Kuo A."/>
            <person name="Mondo S."/>
            <person name="Pangilinan J."/>
            <person name="Riley R."/>
            <person name="LaButti K."/>
            <person name="Andreopoulos B."/>
            <person name="Lipzen A."/>
            <person name="Chen C."/>
            <person name="Yan M."/>
            <person name="Daum C."/>
            <person name="Ng V."/>
            <person name="Clum A."/>
            <person name="Steindorff A."/>
            <person name="Ohm R.A."/>
            <person name="Martin F."/>
            <person name="Silar P."/>
            <person name="Natvig D.O."/>
            <person name="Lalanne C."/>
            <person name="Gautier V."/>
            <person name="Ament-Velasquez S.L."/>
            <person name="Kruys A."/>
            <person name="Hutchinson M.I."/>
            <person name="Powell A.J."/>
            <person name="Barry K."/>
            <person name="Miller A.N."/>
            <person name="Grigoriev I.V."/>
            <person name="Debuchy R."/>
            <person name="Gladieux P."/>
            <person name="Hiltunen Thoren M."/>
            <person name="Johannesson H."/>
        </authorList>
    </citation>
    <scope>NUCLEOTIDE SEQUENCE</scope>
    <source>
        <strain evidence="1">CBS 315.58</strain>
    </source>
</reference>
<evidence type="ECO:0000313" key="1">
    <source>
        <dbReference type="EMBL" id="KAK4202599.1"/>
    </source>
</evidence>
<sequence>MVRGALKLRDVGVGEELFGFWHFTRTRSAAGNGVHADTSKAVAHTTTQLKNQGRQAWTTPAGQDRLQRKGETKTIKSIVATWMLSELKDSSGVSGWWAHRLVPPDQEEGGAVLQWDRVGFYALPGDICCVHDAYRYMAMAHGGEQNSSLWVGTSRSHQGERKASPRAGPCNLYLSGPLGGVCAAVAGGQLKPLCCFPKRVPHMAARGMTDGSPA</sequence>
<proteinExistence type="predicted"/>
<accession>A0AAN7AXJ2</accession>
<dbReference type="Proteomes" id="UP001303160">
    <property type="component" value="Unassembled WGS sequence"/>
</dbReference>
<protein>
    <submittedName>
        <fullName evidence="1">Uncharacterized protein</fullName>
    </submittedName>
</protein>
<keyword evidence="2" id="KW-1185">Reference proteome</keyword>
<reference evidence="1" key="2">
    <citation type="submission" date="2023-05" db="EMBL/GenBank/DDBJ databases">
        <authorList>
            <consortium name="Lawrence Berkeley National Laboratory"/>
            <person name="Steindorff A."/>
            <person name="Hensen N."/>
            <person name="Bonometti L."/>
            <person name="Westerberg I."/>
            <person name="Brannstrom I.O."/>
            <person name="Guillou S."/>
            <person name="Cros-Aarteil S."/>
            <person name="Calhoun S."/>
            <person name="Haridas S."/>
            <person name="Kuo A."/>
            <person name="Mondo S."/>
            <person name="Pangilinan J."/>
            <person name="Riley R."/>
            <person name="Labutti K."/>
            <person name="Andreopoulos B."/>
            <person name="Lipzen A."/>
            <person name="Chen C."/>
            <person name="Yanf M."/>
            <person name="Daum C."/>
            <person name="Ng V."/>
            <person name="Clum A."/>
            <person name="Ohm R."/>
            <person name="Martin F."/>
            <person name="Silar P."/>
            <person name="Natvig D."/>
            <person name="Lalanne C."/>
            <person name="Gautier V."/>
            <person name="Ament-Velasquez S.L."/>
            <person name="Kruys A."/>
            <person name="Hutchinson M.I."/>
            <person name="Powell A.J."/>
            <person name="Barry K."/>
            <person name="Miller A.N."/>
            <person name="Grigoriev I.V."/>
            <person name="Debuchy R."/>
            <person name="Gladieux P."/>
            <person name="Thoren M.H."/>
            <person name="Johannesson H."/>
        </authorList>
    </citation>
    <scope>NUCLEOTIDE SEQUENCE</scope>
    <source>
        <strain evidence="1">CBS 315.58</strain>
    </source>
</reference>
<comment type="caution">
    <text evidence="1">The sequence shown here is derived from an EMBL/GenBank/DDBJ whole genome shotgun (WGS) entry which is preliminary data.</text>
</comment>
<name>A0AAN7AXJ2_9PEZI</name>
<organism evidence="1 2">
    <name type="scientific">Triangularia verruculosa</name>
    <dbReference type="NCBI Taxonomy" id="2587418"/>
    <lineage>
        <taxon>Eukaryota</taxon>
        <taxon>Fungi</taxon>
        <taxon>Dikarya</taxon>
        <taxon>Ascomycota</taxon>
        <taxon>Pezizomycotina</taxon>
        <taxon>Sordariomycetes</taxon>
        <taxon>Sordariomycetidae</taxon>
        <taxon>Sordariales</taxon>
        <taxon>Podosporaceae</taxon>
        <taxon>Triangularia</taxon>
    </lineage>
</organism>
<dbReference type="AlphaFoldDB" id="A0AAN7AXJ2"/>
<dbReference type="EMBL" id="MU863896">
    <property type="protein sequence ID" value="KAK4202599.1"/>
    <property type="molecule type" value="Genomic_DNA"/>
</dbReference>